<dbReference type="PIRSF" id="PIRSF006066">
    <property type="entry name" value="HI0050"/>
    <property type="match status" value="1"/>
</dbReference>
<dbReference type="GO" id="GO:0022857">
    <property type="term" value="F:transmembrane transporter activity"/>
    <property type="evidence" value="ECO:0007669"/>
    <property type="project" value="UniProtKB-UniRule"/>
</dbReference>
<keyword evidence="3 7" id="KW-0997">Cell inner membrane</keyword>
<evidence type="ECO:0000256" key="1">
    <source>
        <dbReference type="ARBA" id="ARBA00004429"/>
    </source>
</evidence>
<reference evidence="9" key="1">
    <citation type="journal article" date="2014" name="Int. J. Syst. Evol. Microbiol.">
        <title>Complete genome sequence of Corynebacterium casei LMG S-19264T (=DSM 44701T), isolated from a smear-ripened cheese.</title>
        <authorList>
            <consortium name="US DOE Joint Genome Institute (JGI-PGF)"/>
            <person name="Walter F."/>
            <person name="Albersmeier A."/>
            <person name="Kalinowski J."/>
            <person name="Ruckert C."/>
        </authorList>
    </citation>
    <scope>NUCLEOTIDE SEQUENCE</scope>
    <source>
        <strain evidence="9">CGMCC 1.3617</strain>
    </source>
</reference>
<dbReference type="EMBL" id="BMKW01000003">
    <property type="protein sequence ID" value="GGJ09137.1"/>
    <property type="molecule type" value="Genomic_DNA"/>
</dbReference>
<dbReference type="AlphaFoldDB" id="A0A917NLB5"/>
<evidence type="ECO:0000313" key="10">
    <source>
        <dbReference type="Proteomes" id="UP000661507"/>
    </source>
</evidence>
<protein>
    <recommendedName>
        <fullName evidence="7">TRAP transporter large permease protein</fullName>
    </recommendedName>
</protein>
<dbReference type="NCBIfam" id="TIGR00786">
    <property type="entry name" value="dctM"/>
    <property type="match status" value="1"/>
</dbReference>
<feature type="domain" description="TRAP C4-dicarboxylate transport system permease DctM subunit" evidence="8">
    <location>
        <begin position="7"/>
        <end position="415"/>
    </location>
</feature>
<comment type="subunit">
    <text evidence="7">The complex comprises the extracytoplasmic solute receptor protein and the two transmembrane proteins.</text>
</comment>
<sequence length="426" mass="44460">MSLTIMGVFFVAALLGAPLAWALGFGAVAGVLASGFDLNVLPSRMMNAVNAFPLMSIPFFVLAGELMMRAGIMERIIALANTCVGQVRGGLAHVTVLAGMGLSTVSGAAVADASALGATLQKPLEEHYGRGFAAAVIAASANLGPIIPPSGAMIVYAFMAGSSVSVGGLFLAGVVPGLLLVGLMMAMCSIMARRLGLKPTGAGFAWPAFLAELRRSFIVLMMPVVVIGGIIGGAFTATEGSAVAVVYALLIGFLVTRQLTWHGLVESIQSTVITTAVVGAMIAFASAVTYMLTIDLFPQQLATFLKGITRDPLVFNLLVALVLLVVGCFLESNAAYIMLVPLLHPIALEYGLDPLHFGFLFVLNLVIGMLTPPVGVVLFVVCGIAKISVGEISRHIWPFVAVMYGLLLVCMFIPGLVLWLPRMAGY</sequence>
<evidence type="ECO:0000256" key="3">
    <source>
        <dbReference type="ARBA" id="ARBA00022519"/>
    </source>
</evidence>
<comment type="function">
    <text evidence="7">Part of the tripartite ATP-independent periplasmic (TRAP) transport system.</text>
</comment>
<evidence type="ECO:0000256" key="6">
    <source>
        <dbReference type="ARBA" id="ARBA00023136"/>
    </source>
</evidence>
<proteinExistence type="inferred from homology"/>
<dbReference type="Proteomes" id="UP000661507">
    <property type="component" value="Unassembled WGS sequence"/>
</dbReference>
<keyword evidence="2" id="KW-1003">Cell membrane</keyword>
<keyword evidence="4 7" id="KW-0812">Transmembrane</keyword>
<keyword evidence="5 7" id="KW-1133">Transmembrane helix</keyword>
<dbReference type="PANTHER" id="PTHR33362">
    <property type="entry name" value="SIALIC ACID TRAP TRANSPORTER PERMEASE PROTEIN SIAT-RELATED"/>
    <property type="match status" value="1"/>
</dbReference>
<evidence type="ECO:0000256" key="5">
    <source>
        <dbReference type="ARBA" id="ARBA00022989"/>
    </source>
</evidence>
<feature type="transmembrane region" description="Helical" evidence="7">
    <location>
        <begin position="216"/>
        <end position="235"/>
    </location>
</feature>
<keyword evidence="6 7" id="KW-0472">Membrane</keyword>
<feature type="transmembrane region" description="Helical" evidence="7">
    <location>
        <begin position="131"/>
        <end position="157"/>
    </location>
</feature>
<comment type="caution">
    <text evidence="7">Lacks conserved residue(s) required for the propagation of feature annotation.</text>
</comment>
<feature type="transmembrane region" description="Helical" evidence="7">
    <location>
        <begin position="359"/>
        <end position="384"/>
    </location>
</feature>
<evidence type="ECO:0000259" key="8">
    <source>
        <dbReference type="Pfam" id="PF06808"/>
    </source>
</evidence>
<evidence type="ECO:0000256" key="7">
    <source>
        <dbReference type="RuleBase" id="RU369079"/>
    </source>
</evidence>
<keyword evidence="10" id="KW-1185">Reference proteome</keyword>
<gene>
    <name evidence="9" type="ORF">GCM10011320_15190</name>
</gene>
<dbReference type="GO" id="GO:0005886">
    <property type="term" value="C:plasma membrane"/>
    <property type="evidence" value="ECO:0007669"/>
    <property type="project" value="UniProtKB-SubCell"/>
</dbReference>
<comment type="subcellular location">
    <subcellularLocation>
        <location evidence="1 7">Cell inner membrane</location>
        <topology evidence="1 7">Multi-pass membrane protein</topology>
    </subcellularLocation>
</comment>
<accession>A0A917NLB5</accession>
<feature type="transmembrane region" description="Helical" evidence="7">
    <location>
        <begin position="396"/>
        <end position="420"/>
    </location>
</feature>
<feature type="transmembrane region" description="Helical" evidence="7">
    <location>
        <begin position="49"/>
        <end position="68"/>
    </location>
</feature>
<dbReference type="Pfam" id="PF06808">
    <property type="entry name" value="DctM"/>
    <property type="match status" value="1"/>
</dbReference>
<name>A0A917NLB5_9PROT</name>
<evidence type="ECO:0000256" key="2">
    <source>
        <dbReference type="ARBA" id="ARBA00022475"/>
    </source>
</evidence>
<feature type="transmembrane region" description="Helical" evidence="7">
    <location>
        <begin position="313"/>
        <end position="339"/>
    </location>
</feature>
<reference evidence="9" key="2">
    <citation type="submission" date="2020-09" db="EMBL/GenBank/DDBJ databases">
        <authorList>
            <person name="Sun Q."/>
            <person name="Zhou Y."/>
        </authorList>
    </citation>
    <scope>NUCLEOTIDE SEQUENCE</scope>
    <source>
        <strain evidence="9">CGMCC 1.3617</strain>
    </source>
</reference>
<comment type="similarity">
    <text evidence="7">Belongs to the TRAP transporter large permease family.</text>
</comment>
<comment type="caution">
    <text evidence="9">The sequence shown here is derived from an EMBL/GenBank/DDBJ whole genome shotgun (WGS) entry which is preliminary data.</text>
</comment>
<feature type="transmembrane region" description="Helical" evidence="7">
    <location>
        <begin position="89"/>
        <end position="111"/>
    </location>
</feature>
<evidence type="ECO:0000256" key="4">
    <source>
        <dbReference type="ARBA" id="ARBA00022692"/>
    </source>
</evidence>
<feature type="transmembrane region" description="Helical" evidence="7">
    <location>
        <begin position="169"/>
        <end position="192"/>
    </location>
</feature>
<dbReference type="PANTHER" id="PTHR33362:SF2">
    <property type="entry name" value="TRAP TRANSPORTER LARGE PERMEASE PROTEIN"/>
    <property type="match status" value="1"/>
</dbReference>
<organism evidence="9 10">
    <name type="scientific">Neoroseomonas lacus</name>
    <dbReference type="NCBI Taxonomy" id="287609"/>
    <lineage>
        <taxon>Bacteria</taxon>
        <taxon>Pseudomonadati</taxon>
        <taxon>Pseudomonadota</taxon>
        <taxon>Alphaproteobacteria</taxon>
        <taxon>Acetobacterales</taxon>
        <taxon>Acetobacteraceae</taxon>
        <taxon>Neoroseomonas</taxon>
    </lineage>
</organism>
<dbReference type="RefSeq" id="WP_188966352.1">
    <property type="nucleotide sequence ID" value="NZ_BMKW01000003.1"/>
</dbReference>
<feature type="transmembrane region" description="Helical" evidence="7">
    <location>
        <begin position="272"/>
        <end position="292"/>
    </location>
</feature>
<dbReference type="InterPro" id="IPR010656">
    <property type="entry name" value="DctM"/>
</dbReference>
<dbReference type="InterPro" id="IPR004681">
    <property type="entry name" value="TRAP_DctM"/>
</dbReference>
<keyword evidence="7" id="KW-0813">Transport</keyword>
<feature type="transmembrane region" description="Helical" evidence="7">
    <location>
        <begin position="242"/>
        <end position="260"/>
    </location>
</feature>
<evidence type="ECO:0000313" key="9">
    <source>
        <dbReference type="EMBL" id="GGJ09137.1"/>
    </source>
</evidence>